<organism evidence="2 3">
    <name type="scientific">Senna tora</name>
    <dbReference type="NCBI Taxonomy" id="362788"/>
    <lineage>
        <taxon>Eukaryota</taxon>
        <taxon>Viridiplantae</taxon>
        <taxon>Streptophyta</taxon>
        <taxon>Embryophyta</taxon>
        <taxon>Tracheophyta</taxon>
        <taxon>Spermatophyta</taxon>
        <taxon>Magnoliopsida</taxon>
        <taxon>eudicotyledons</taxon>
        <taxon>Gunneridae</taxon>
        <taxon>Pentapetalae</taxon>
        <taxon>rosids</taxon>
        <taxon>fabids</taxon>
        <taxon>Fabales</taxon>
        <taxon>Fabaceae</taxon>
        <taxon>Caesalpinioideae</taxon>
        <taxon>Cassia clade</taxon>
        <taxon>Senna</taxon>
    </lineage>
</organism>
<dbReference type="AlphaFoldDB" id="A0A834TTX2"/>
<sequence>MADDRDGQREEEESKKPKNRVKQYRKREIWVQTREV</sequence>
<evidence type="ECO:0000313" key="2">
    <source>
        <dbReference type="EMBL" id="KAF7826195.1"/>
    </source>
</evidence>
<keyword evidence="3" id="KW-1185">Reference proteome</keyword>
<name>A0A834TTX2_9FABA</name>
<reference evidence="2" key="1">
    <citation type="submission" date="2020-09" db="EMBL/GenBank/DDBJ databases">
        <title>Genome-Enabled Discovery of Anthraquinone Biosynthesis in Senna tora.</title>
        <authorList>
            <person name="Kang S.-H."/>
            <person name="Pandey R.P."/>
            <person name="Lee C.-M."/>
            <person name="Sim J.-S."/>
            <person name="Jeong J.-T."/>
            <person name="Choi B.-S."/>
            <person name="Jung M."/>
            <person name="Ginzburg D."/>
            <person name="Zhao K."/>
            <person name="Won S.Y."/>
            <person name="Oh T.-J."/>
            <person name="Yu Y."/>
            <person name="Kim N.-H."/>
            <person name="Lee O.R."/>
            <person name="Lee T.-H."/>
            <person name="Bashyal P."/>
            <person name="Kim T.-S."/>
            <person name="Lee W.-H."/>
            <person name="Kawkins C."/>
            <person name="Kim C.-K."/>
            <person name="Kim J.S."/>
            <person name="Ahn B.O."/>
            <person name="Rhee S.Y."/>
            <person name="Sohng J.K."/>
        </authorList>
    </citation>
    <scope>NUCLEOTIDE SEQUENCE</scope>
    <source>
        <tissue evidence="2">Leaf</tissue>
    </source>
</reference>
<dbReference type="EMBL" id="JAAIUW010000006">
    <property type="protein sequence ID" value="KAF7826195.1"/>
    <property type="molecule type" value="Genomic_DNA"/>
</dbReference>
<feature type="region of interest" description="Disordered" evidence="1">
    <location>
        <begin position="1"/>
        <end position="26"/>
    </location>
</feature>
<evidence type="ECO:0000313" key="3">
    <source>
        <dbReference type="Proteomes" id="UP000634136"/>
    </source>
</evidence>
<dbReference type="Proteomes" id="UP000634136">
    <property type="component" value="Unassembled WGS sequence"/>
</dbReference>
<evidence type="ECO:0000256" key="1">
    <source>
        <dbReference type="SAM" id="MobiDB-lite"/>
    </source>
</evidence>
<comment type="caution">
    <text evidence="2">The sequence shown here is derived from an EMBL/GenBank/DDBJ whole genome shotgun (WGS) entry which is preliminary data.</text>
</comment>
<protein>
    <submittedName>
        <fullName evidence="2">Uncharacterized protein</fullName>
    </submittedName>
</protein>
<gene>
    <name evidence="2" type="ORF">G2W53_017359</name>
</gene>
<proteinExistence type="predicted"/>
<feature type="compositionally biased region" description="Basic and acidic residues" evidence="1">
    <location>
        <begin position="1"/>
        <end position="16"/>
    </location>
</feature>
<accession>A0A834TTX2</accession>